<dbReference type="EMBL" id="MPUH01001001">
    <property type="protein sequence ID" value="OMJ71317.1"/>
    <property type="molecule type" value="Genomic_DNA"/>
</dbReference>
<gene>
    <name evidence="3" type="ORF">SteCoe_30491</name>
</gene>
<organism evidence="3 4">
    <name type="scientific">Stentor coeruleus</name>
    <dbReference type="NCBI Taxonomy" id="5963"/>
    <lineage>
        <taxon>Eukaryota</taxon>
        <taxon>Sar</taxon>
        <taxon>Alveolata</taxon>
        <taxon>Ciliophora</taxon>
        <taxon>Postciliodesmatophora</taxon>
        <taxon>Heterotrichea</taxon>
        <taxon>Heterotrichida</taxon>
        <taxon>Stentoridae</taxon>
        <taxon>Stentor</taxon>
    </lineage>
</organism>
<proteinExistence type="predicted"/>
<evidence type="ECO:0000313" key="3">
    <source>
        <dbReference type="EMBL" id="OMJ71317.1"/>
    </source>
</evidence>
<dbReference type="AlphaFoldDB" id="A0A1R2B3J9"/>
<dbReference type="OrthoDB" id="445364at2759"/>
<accession>A0A1R2B3J9</accession>
<dbReference type="Proteomes" id="UP000187209">
    <property type="component" value="Unassembled WGS sequence"/>
</dbReference>
<feature type="coiled-coil region" evidence="1">
    <location>
        <begin position="363"/>
        <end position="392"/>
    </location>
</feature>
<reference evidence="3 4" key="1">
    <citation type="submission" date="2016-11" db="EMBL/GenBank/DDBJ databases">
        <title>The macronuclear genome of Stentor coeruleus: a giant cell with tiny introns.</title>
        <authorList>
            <person name="Slabodnick M."/>
            <person name="Ruby J.G."/>
            <person name="Reiff S.B."/>
            <person name="Swart E.C."/>
            <person name="Gosai S."/>
            <person name="Prabakaran S."/>
            <person name="Witkowska E."/>
            <person name="Larue G.E."/>
            <person name="Fisher S."/>
            <person name="Freeman R.M."/>
            <person name="Gunawardena J."/>
            <person name="Chu W."/>
            <person name="Stover N.A."/>
            <person name="Gregory B.D."/>
            <person name="Nowacki M."/>
            <person name="Derisi J."/>
            <person name="Roy S.W."/>
            <person name="Marshall W.F."/>
            <person name="Sood P."/>
        </authorList>
    </citation>
    <scope>NUCLEOTIDE SEQUENCE [LARGE SCALE GENOMIC DNA]</scope>
    <source>
        <strain evidence="3">WM001</strain>
    </source>
</reference>
<keyword evidence="1" id="KW-0175">Coiled coil</keyword>
<keyword evidence="4" id="KW-1185">Reference proteome</keyword>
<feature type="compositionally biased region" description="Pro residues" evidence="2">
    <location>
        <begin position="1"/>
        <end position="10"/>
    </location>
</feature>
<feature type="coiled-coil region" evidence="1">
    <location>
        <begin position="151"/>
        <end position="192"/>
    </location>
</feature>
<evidence type="ECO:0008006" key="5">
    <source>
        <dbReference type="Google" id="ProtNLM"/>
    </source>
</evidence>
<evidence type="ECO:0000256" key="1">
    <source>
        <dbReference type="SAM" id="Coils"/>
    </source>
</evidence>
<protein>
    <recommendedName>
        <fullName evidence="5">Trichohyalin-plectin-homology domain-containing protein</fullName>
    </recommendedName>
</protein>
<feature type="region of interest" description="Disordered" evidence="2">
    <location>
        <begin position="473"/>
        <end position="492"/>
    </location>
</feature>
<evidence type="ECO:0000313" key="4">
    <source>
        <dbReference type="Proteomes" id="UP000187209"/>
    </source>
</evidence>
<feature type="compositionally biased region" description="Low complexity" evidence="2">
    <location>
        <begin position="115"/>
        <end position="130"/>
    </location>
</feature>
<comment type="caution">
    <text evidence="3">The sequence shown here is derived from an EMBL/GenBank/DDBJ whole genome shotgun (WGS) entry which is preliminary data.</text>
</comment>
<sequence length="492" mass="59419">MSYPKVPPKPSQTAATKLSDQQRARLLKLQEREELKGLLVNKFKKKYGNEAGFIDKEVENFMKQETLTEANLQKLDDKIKKRVDADQRSVSQKSEAQPKPITPSVRSSKNSVKGSDQMSVASSMRSSVKSTEFTPEDNEDEWAAILEYDTIMFHEEEKARLRREIENKMKLKRELDRQLNDKNRKKLSEQEEERLYDEAQKRNIEMMELKEKERDLMYKEKVMQEKLLRDKQLAEEKRRKRLDNRQQKDLDEKLVARLQDELKADQNAFEEKRRDERQYMLRMMQENEENKRIQNEIKELERQNDIKSMEDYAKMLDKQEEDRLNEVKAREERQQLLMARMADTVLKEQKLKNHEEDLLLLRQIEEKELLDKAEDERRMLQLQKQKQDIRKILDRQVLDKNNRKIIEKKSQDEQADMWKKDADEFYKLEEERRIREKQLNMMHVEILRSQMDEKSLKKKKLAMNHHEVKMNKHLLKKIHQDKSESQSVDEEN</sequence>
<feature type="coiled-coil region" evidence="1">
    <location>
        <begin position="255"/>
        <end position="310"/>
    </location>
</feature>
<name>A0A1R2B3J9_9CILI</name>
<feature type="compositionally biased region" description="Polar residues" evidence="2">
    <location>
        <begin position="104"/>
        <end position="114"/>
    </location>
</feature>
<feature type="region of interest" description="Disordered" evidence="2">
    <location>
        <begin position="82"/>
        <end position="136"/>
    </location>
</feature>
<feature type="region of interest" description="Disordered" evidence="2">
    <location>
        <begin position="1"/>
        <end position="20"/>
    </location>
</feature>
<evidence type="ECO:0000256" key="2">
    <source>
        <dbReference type="SAM" id="MobiDB-lite"/>
    </source>
</evidence>